<dbReference type="GO" id="GO:0030334">
    <property type="term" value="P:regulation of cell migration"/>
    <property type="evidence" value="ECO:0007669"/>
    <property type="project" value="TreeGrafter"/>
</dbReference>
<dbReference type="Gene3D" id="2.130.10.10">
    <property type="entry name" value="YVTN repeat-like/Quinoprotein amine dehydrogenase"/>
    <property type="match status" value="1"/>
</dbReference>
<sequence length="515" mass="58204">MASKWFTLGQYIILSIALTLQVCRSVTASNHSKEFKLNMSCKQQRDCDKIVSVVQSTENDYIYLATKFTLKKLDNNLNPILDRTMQVYGSNTEPNFILLRGSDLILCLKDDDGTCELWDAFSLNKTMEGYNTTMVINPEESSTVAWVAKGDINGSDFVNIAISRTFHSSAVPRIIPLVSTRILPQRNEPQFKFLSYLEDNFGSPKSFLPPTPCLTTEIEPVYGFSTSRFNYFLKRHTNENGRIETRLSRTCKHSSTFRSFIELPLECHKDNSDPTDRKLSSAYFINDQLYAVFTTTSQNELESIVCRYHINKINQQFTERRKECLLGITVTTELEWYQYNTCPSKPVPSSKFNISQLDDPDFCYDLDTAYPLGGRKPILEEPLGNLTMKEFITAILVVPTPDGEVYLLGDNAGYIHKISSMRGIEVKHFDLGSAMLPQNGLILSNDNATVYATSSEKIVAISLTETWTTQAPTMEVHASTGKPDDPDDDENFSILTQAWAPFTWIVAISVVVIIR</sequence>
<dbReference type="InterPro" id="IPR015943">
    <property type="entry name" value="WD40/YVTN_repeat-like_dom_sf"/>
</dbReference>
<dbReference type="InterPro" id="IPR001627">
    <property type="entry name" value="Semap_dom"/>
</dbReference>
<evidence type="ECO:0000313" key="5">
    <source>
        <dbReference type="Proteomes" id="UP001152320"/>
    </source>
</evidence>
<proteinExistence type="predicted"/>
<dbReference type="PANTHER" id="PTHR22625">
    <property type="entry name" value="PLEXIN"/>
    <property type="match status" value="1"/>
</dbReference>
<comment type="caution">
    <text evidence="1">Lacks conserved residue(s) required for the propagation of feature annotation.</text>
</comment>
<dbReference type="EMBL" id="JAIZAY010000012">
    <property type="protein sequence ID" value="KAJ8032553.1"/>
    <property type="molecule type" value="Genomic_DNA"/>
</dbReference>
<dbReference type="SUPFAM" id="SSF101912">
    <property type="entry name" value="Sema domain"/>
    <property type="match status" value="1"/>
</dbReference>
<dbReference type="PROSITE" id="PS51004">
    <property type="entry name" value="SEMA"/>
    <property type="match status" value="1"/>
</dbReference>
<comment type="caution">
    <text evidence="4">The sequence shown here is derived from an EMBL/GenBank/DDBJ whole genome shotgun (WGS) entry which is preliminary data.</text>
</comment>
<dbReference type="SMART" id="SM00630">
    <property type="entry name" value="Sema"/>
    <property type="match status" value="1"/>
</dbReference>
<keyword evidence="2" id="KW-0732">Signal</keyword>
<protein>
    <submittedName>
        <fullName evidence="4">Plexin-A4</fullName>
    </submittedName>
</protein>
<feature type="signal peptide" evidence="2">
    <location>
        <begin position="1"/>
        <end position="28"/>
    </location>
</feature>
<feature type="chain" id="PRO_5040419107" evidence="2">
    <location>
        <begin position="29"/>
        <end position="515"/>
    </location>
</feature>
<accession>A0A9Q1BSV9</accession>
<dbReference type="Proteomes" id="UP001152320">
    <property type="component" value="Chromosome 12"/>
</dbReference>
<dbReference type="Pfam" id="PF01403">
    <property type="entry name" value="Sema"/>
    <property type="match status" value="1"/>
</dbReference>
<dbReference type="AlphaFoldDB" id="A0A9Q1BSV9"/>
<evidence type="ECO:0000256" key="2">
    <source>
        <dbReference type="SAM" id="SignalP"/>
    </source>
</evidence>
<dbReference type="GO" id="GO:0005886">
    <property type="term" value="C:plasma membrane"/>
    <property type="evidence" value="ECO:0007669"/>
    <property type="project" value="TreeGrafter"/>
</dbReference>
<feature type="domain" description="Sema" evidence="3">
    <location>
        <begin position="1"/>
        <end position="463"/>
    </location>
</feature>
<gene>
    <name evidence="4" type="ORF">HOLleu_26105</name>
</gene>
<dbReference type="GO" id="GO:0017154">
    <property type="term" value="F:semaphorin receptor activity"/>
    <property type="evidence" value="ECO:0007669"/>
    <property type="project" value="InterPro"/>
</dbReference>
<dbReference type="PANTHER" id="PTHR22625:SF70">
    <property type="entry name" value="PLEXIN A, ISOFORM A"/>
    <property type="match status" value="1"/>
</dbReference>
<reference evidence="4" key="1">
    <citation type="submission" date="2021-10" db="EMBL/GenBank/DDBJ databases">
        <title>Tropical sea cucumber genome reveals ecological adaptation and Cuvierian tubules defense mechanism.</title>
        <authorList>
            <person name="Chen T."/>
        </authorList>
    </citation>
    <scope>NUCLEOTIDE SEQUENCE</scope>
    <source>
        <strain evidence="4">Nanhai2018</strain>
        <tissue evidence="4">Muscle</tissue>
    </source>
</reference>
<dbReference type="OrthoDB" id="125363at2759"/>
<dbReference type="InterPro" id="IPR031148">
    <property type="entry name" value="Plexin"/>
</dbReference>
<evidence type="ECO:0000256" key="1">
    <source>
        <dbReference type="PROSITE-ProRule" id="PRU00352"/>
    </source>
</evidence>
<evidence type="ECO:0000313" key="4">
    <source>
        <dbReference type="EMBL" id="KAJ8032553.1"/>
    </source>
</evidence>
<keyword evidence="5" id="KW-1185">Reference proteome</keyword>
<dbReference type="GO" id="GO:0002116">
    <property type="term" value="C:semaphorin receptor complex"/>
    <property type="evidence" value="ECO:0007669"/>
    <property type="project" value="TreeGrafter"/>
</dbReference>
<name>A0A9Q1BSV9_HOLLE</name>
<dbReference type="InterPro" id="IPR036352">
    <property type="entry name" value="Semap_dom_sf"/>
</dbReference>
<evidence type="ECO:0000259" key="3">
    <source>
        <dbReference type="PROSITE" id="PS51004"/>
    </source>
</evidence>
<organism evidence="4 5">
    <name type="scientific">Holothuria leucospilota</name>
    <name type="common">Black long sea cucumber</name>
    <name type="synonym">Mertensiothuria leucospilota</name>
    <dbReference type="NCBI Taxonomy" id="206669"/>
    <lineage>
        <taxon>Eukaryota</taxon>
        <taxon>Metazoa</taxon>
        <taxon>Echinodermata</taxon>
        <taxon>Eleutherozoa</taxon>
        <taxon>Echinozoa</taxon>
        <taxon>Holothuroidea</taxon>
        <taxon>Aspidochirotacea</taxon>
        <taxon>Aspidochirotida</taxon>
        <taxon>Holothuriidae</taxon>
        <taxon>Holothuria</taxon>
    </lineage>
</organism>